<dbReference type="STRING" id="1561998.A0A1I7U9I5"/>
<feature type="transmembrane region" description="Helical" evidence="1">
    <location>
        <begin position="119"/>
        <end position="141"/>
    </location>
</feature>
<dbReference type="Proteomes" id="UP000095282">
    <property type="component" value="Unplaced"/>
</dbReference>
<sequence>MFNGIKSIVWIIYPMLPGASYSISFYFFCLPDEYSDNYVRSDILDNYGLDISEVPRFIVLPYDINGVLRVKNLFLLVSGVSMIGFHYFVMLYCGLKMHFNMKKELKKFSATQRKLQKQFFYALVVQSLGPTVFLVLPAVPILLSPLIPPSMEIEISWQTGWLYTLVGLYPPFDSIGFMIIVTEYKKVIRNQITFLMSDNPSHSTTLSTVNSHRTHNRL</sequence>
<dbReference type="PANTHER" id="PTHR46178">
    <property type="entry name" value="SEVEN TM RECEPTOR"/>
    <property type="match status" value="1"/>
</dbReference>
<evidence type="ECO:0000256" key="1">
    <source>
        <dbReference type="SAM" id="Phobius"/>
    </source>
</evidence>
<reference evidence="3" key="1">
    <citation type="submission" date="2016-11" db="UniProtKB">
        <authorList>
            <consortium name="WormBaseParasite"/>
        </authorList>
    </citation>
    <scope>IDENTIFICATION</scope>
</reference>
<keyword evidence="2" id="KW-1185">Reference proteome</keyword>
<dbReference type="InterPro" id="IPR019428">
    <property type="entry name" value="7TM_GPCR_serpentine_rcpt_Str"/>
</dbReference>
<dbReference type="eggNOG" id="ENOG502R1A9">
    <property type="taxonomic scope" value="Eukaryota"/>
</dbReference>
<feature type="transmembrane region" description="Helical" evidence="1">
    <location>
        <begin position="161"/>
        <end position="181"/>
    </location>
</feature>
<dbReference type="SUPFAM" id="SSF81321">
    <property type="entry name" value="Family A G protein-coupled receptor-like"/>
    <property type="match status" value="1"/>
</dbReference>
<accession>A0A1I7U9I5</accession>
<keyword evidence="1" id="KW-0812">Transmembrane</keyword>
<dbReference type="AlphaFoldDB" id="A0A1I7U9I5"/>
<evidence type="ECO:0000313" key="2">
    <source>
        <dbReference type="Proteomes" id="UP000095282"/>
    </source>
</evidence>
<feature type="transmembrane region" description="Helical" evidence="1">
    <location>
        <begin position="73"/>
        <end position="99"/>
    </location>
</feature>
<name>A0A1I7U9I5_9PELO</name>
<proteinExistence type="predicted"/>
<dbReference type="WBParaSite" id="Csp11.Scaffold629.g16238.t1">
    <property type="protein sequence ID" value="Csp11.Scaffold629.g16238.t1"/>
    <property type="gene ID" value="Csp11.Scaffold629.g16238"/>
</dbReference>
<dbReference type="PANTHER" id="PTHR46178:SF3">
    <property type="entry name" value="SEVEN TM RECEPTOR"/>
    <property type="match status" value="1"/>
</dbReference>
<feature type="transmembrane region" description="Helical" evidence="1">
    <location>
        <begin position="7"/>
        <end position="28"/>
    </location>
</feature>
<keyword evidence="1" id="KW-0472">Membrane</keyword>
<protein>
    <submittedName>
        <fullName evidence="3">Seven TM Receptor</fullName>
    </submittedName>
</protein>
<evidence type="ECO:0000313" key="3">
    <source>
        <dbReference type="WBParaSite" id="Csp11.Scaffold629.g16238.t1"/>
    </source>
</evidence>
<keyword evidence="1" id="KW-1133">Transmembrane helix</keyword>
<dbReference type="Pfam" id="PF10326">
    <property type="entry name" value="7TM_GPCR_Str"/>
    <property type="match status" value="1"/>
</dbReference>
<organism evidence="2 3">
    <name type="scientific">Caenorhabditis tropicalis</name>
    <dbReference type="NCBI Taxonomy" id="1561998"/>
    <lineage>
        <taxon>Eukaryota</taxon>
        <taxon>Metazoa</taxon>
        <taxon>Ecdysozoa</taxon>
        <taxon>Nematoda</taxon>
        <taxon>Chromadorea</taxon>
        <taxon>Rhabditida</taxon>
        <taxon>Rhabditina</taxon>
        <taxon>Rhabditomorpha</taxon>
        <taxon>Rhabditoidea</taxon>
        <taxon>Rhabditidae</taxon>
        <taxon>Peloderinae</taxon>
        <taxon>Caenorhabditis</taxon>
    </lineage>
</organism>